<proteinExistence type="predicted"/>
<sequence length="116" mass="13576">MEETFTLSLLLPCPIIVRSDVHLSYVPIYVSLQRHVDRRILKFPTFWTQLIVWRELGPRCCDLVRRRQHRRSPEQAADVDTSANPSDDQATGGNHRSFFRESETRGMLPGQIDYMF</sequence>
<reference evidence="2" key="1">
    <citation type="journal article" date="2021" name="bioRxiv">
        <title>Whole Genome Assembly and Annotation of Northern Wild Rice, Zizania palustris L., Supports a Whole Genome Duplication in the Zizania Genus.</title>
        <authorList>
            <person name="Haas M."/>
            <person name="Kono T."/>
            <person name="Macchietto M."/>
            <person name="Millas R."/>
            <person name="McGilp L."/>
            <person name="Shao M."/>
            <person name="Duquette J."/>
            <person name="Hirsch C.N."/>
            <person name="Kimball J."/>
        </authorList>
    </citation>
    <scope>NUCLEOTIDE SEQUENCE</scope>
    <source>
        <tissue evidence="2">Fresh leaf tissue</tissue>
    </source>
</reference>
<evidence type="ECO:0000313" key="3">
    <source>
        <dbReference type="Proteomes" id="UP000729402"/>
    </source>
</evidence>
<organism evidence="2 3">
    <name type="scientific">Zizania palustris</name>
    <name type="common">Northern wild rice</name>
    <dbReference type="NCBI Taxonomy" id="103762"/>
    <lineage>
        <taxon>Eukaryota</taxon>
        <taxon>Viridiplantae</taxon>
        <taxon>Streptophyta</taxon>
        <taxon>Embryophyta</taxon>
        <taxon>Tracheophyta</taxon>
        <taxon>Spermatophyta</taxon>
        <taxon>Magnoliopsida</taxon>
        <taxon>Liliopsida</taxon>
        <taxon>Poales</taxon>
        <taxon>Poaceae</taxon>
        <taxon>BOP clade</taxon>
        <taxon>Oryzoideae</taxon>
        <taxon>Oryzeae</taxon>
        <taxon>Zizaniinae</taxon>
        <taxon>Zizania</taxon>
    </lineage>
</organism>
<feature type="compositionally biased region" description="Polar residues" evidence="1">
    <location>
        <begin position="81"/>
        <end position="94"/>
    </location>
</feature>
<keyword evidence="3" id="KW-1185">Reference proteome</keyword>
<evidence type="ECO:0000256" key="1">
    <source>
        <dbReference type="SAM" id="MobiDB-lite"/>
    </source>
</evidence>
<accession>A0A8J5S6L4</accession>
<dbReference type="EMBL" id="JAAALK010000287">
    <property type="protein sequence ID" value="KAG8058327.1"/>
    <property type="molecule type" value="Genomic_DNA"/>
</dbReference>
<feature type="region of interest" description="Disordered" evidence="1">
    <location>
        <begin position="67"/>
        <end position="109"/>
    </location>
</feature>
<comment type="caution">
    <text evidence="2">The sequence shown here is derived from an EMBL/GenBank/DDBJ whole genome shotgun (WGS) entry which is preliminary data.</text>
</comment>
<gene>
    <name evidence="2" type="ORF">GUJ93_ZPchr0002g24317</name>
</gene>
<dbReference type="Proteomes" id="UP000729402">
    <property type="component" value="Unassembled WGS sequence"/>
</dbReference>
<name>A0A8J5S6L4_ZIZPA</name>
<dbReference type="AlphaFoldDB" id="A0A8J5S6L4"/>
<protein>
    <submittedName>
        <fullName evidence="2">Uncharacterized protein</fullName>
    </submittedName>
</protein>
<evidence type="ECO:0000313" key="2">
    <source>
        <dbReference type="EMBL" id="KAG8058327.1"/>
    </source>
</evidence>
<reference evidence="2" key="2">
    <citation type="submission" date="2021-02" db="EMBL/GenBank/DDBJ databases">
        <authorList>
            <person name="Kimball J.A."/>
            <person name="Haas M.W."/>
            <person name="Macchietto M."/>
            <person name="Kono T."/>
            <person name="Duquette J."/>
            <person name="Shao M."/>
        </authorList>
    </citation>
    <scope>NUCLEOTIDE SEQUENCE</scope>
    <source>
        <tissue evidence="2">Fresh leaf tissue</tissue>
    </source>
</reference>